<name>A0A087W008_ECHMU</name>
<dbReference type="Proteomes" id="UP000017246">
    <property type="component" value="Unassembled WGS sequence"/>
</dbReference>
<protein>
    <submittedName>
        <fullName evidence="1">Uncharacterized protein</fullName>
    </submittedName>
</protein>
<sequence>MILPSAGSVNVISCLSQFLNCYKDHSVVNRKEEKAGGAVSPPSHRSIIPSCRLLHFLRHCLFQSSIC</sequence>
<dbReference type="EMBL" id="LN902846">
    <property type="protein sequence ID" value="CDI97855.1"/>
    <property type="molecule type" value="Genomic_DNA"/>
</dbReference>
<dbReference type="AlphaFoldDB" id="A0A087W008"/>
<proteinExistence type="predicted"/>
<reference evidence="1" key="2">
    <citation type="submission" date="2015-11" db="EMBL/GenBank/DDBJ databases">
        <authorList>
            <person name="Zhang Y."/>
            <person name="Guo Z."/>
        </authorList>
    </citation>
    <scope>NUCLEOTIDE SEQUENCE</scope>
</reference>
<evidence type="ECO:0000313" key="1">
    <source>
        <dbReference type="EMBL" id="CDI97855.1"/>
    </source>
</evidence>
<evidence type="ECO:0000313" key="2">
    <source>
        <dbReference type="Proteomes" id="UP000017246"/>
    </source>
</evidence>
<gene>
    <name evidence="1" type="ORF">EmuJ_000166100</name>
</gene>
<keyword evidence="2" id="KW-1185">Reference proteome</keyword>
<accession>A0A087W008</accession>
<reference evidence="1" key="1">
    <citation type="journal article" date="2013" name="Nature">
        <title>The genomes of four tapeworm species reveal adaptations to parasitism.</title>
        <authorList>
            <person name="Tsai I.J."/>
            <person name="Zarowiecki M."/>
            <person name="Holroyd N."/>
            <person name="Garciarrubio A."/>
            <person name="Sanchez-Flores A."/>
            <person name="Brooks K.L."/>
            <person name="Tracey A."/>
            <person name="Bobes R.J."/>
            <person name="Fragoso G."/>
            <person name="Sciutto E."/>
            <person name="Aslett M."/>
            <person name="Beasley H."/>
            <person name="Bennett H.M."/>
            <person name="Cai J."/>
            <person name="Camicia F."/>
            <person name="Clark R."/>
            <person name="Cucher M."/>
            <person name="De Silva N."/>
            <person name="Day T.A."/>
            <person name="Deplazes P."/>
            <person name="Estrada K."/>
            <person name="Fernandez C."/>
            <person name="Holland P.W."/>
            <person name="Hou J."/>
            <person name="Hu S."/>
            <person name="Huckvale T."/>
            <person name="Hung S.S."/>
            <person name="Kamenetzky L."/>
            <person name="Keane J.A."/>
            <person name="Kiss F."/>
            <person name="Koziol U."/>
            <person name="Lambert O."/>
            <person name="Liu K."/>
            <person name="Luo X."/>
            <person name="Luo Y."/>
            <person name="Macchiaroli N."/>
            <person name="Nichol S."/>
            <person name="Paps J."/>
            <person name="Parkinson J."/>
            <person name="Pouchkina-Stantcheva N."/>
            <person name="Riddiford N."/>
            <person name="Rosenzvit M."/>
            <person name="Salinas G."/>
            <person name="Wasmuth J.D."/>
            <person name="Zamanian M."/>
            <person name="Zheng Y."/>
            <person name="Cai X."/>
            <person name="Soberon X."/>
            <person name="Olson P.D."/>
            <person name="Laclette J.P."/>
            <person name="Brehm K."/>
            <person name="Berriman M."/>
            <person name="Garciarrubio A."/>
            <person name="Bobes R.J."/>
            <person name="Fragoso G."/>
            <person name="Sanchez-Flores A."/>
            <person name="Estrada K."/>
            <person name="Cevallos M.A."/>
            <person name="Morett E."/>
            <person name="Gonzalez V."/>
            <person name="Portillo T."/>
            <person name="Ochoa-Leyva A."/>
            <person name="Jose M.V."/>
            <person name="Sciutto E."/>
            <person name="Landa A."/>
            <person name="Jimenez L."/>
            <person name="Valdes V."/>
            <person name="Carrero J.C."/>
            <person name="Larralde C."/>
            <person name="Morales-Montor J."/>
            <person name="Limon-Lason J."/>
            <person name="Soberon X."/>
            <person name="Laclette J.P."/>
        </authorList>
    </citation>
    <scope>NUCLEOTIDE SEQUENCE [LARGE SCALE GENOMIC DNA]</scope>
</reference>
<organism evidence="1 2">
    <name type="scientific">Echinococcus multilocularis</name>
    <name type="common">Fox tapeworm</name>
    <dbReference type="NCBI Taxonomy" id="6211"/>
    <lineage>
        <taxon>Eukaryota</taxon>
        <taxon>Metazoa</taxon>
        <taxon>Spiralia</taxon>
        <taxon>Lophotrochozoa</taxon>
        <taxon>Platyhelminthes</taxon>
        <taxon>Cestoda</taxon>
        <taxon>Eucestoda</taxon>
        <taxon>Cyclophyllidea</taxon>
        <taxon>Taeniidae</taxon>
        <taxon>Echinococcus</taxon>
    </lineage>
</organism>